<keyword evidence="1" id="KW-0677">Repeat</keyword>
<feature type="repeat" description="NHL" evidence="2">
    <location>
        <begin position="388"/>
        <end position="423"/>
    </location>
</feature>
<dbReference type="Proteomes" id="UP000663722">
    <property type="component" value="Chromosome"/>
</dbReference>
<organism evidence="5 6">
    <name type="scientific">Desulfonema magnum</name>
    <dbReference type="NCBI Taxonomy" id="45655"/>
    <lineage>
        <taxon>Bacteria</taxon>
        <taxon>Pseudomonadati</taxon>
        <taxon>Thermodesulfobacteriota</taxon>
        <taxon>Desulfobacteria</taxon>
        <taxon>Desulfobacterales</taxon>
        <taxon>Desulfococcaceae</taxon>
        <taxon>Desulfonema</taxon>
    </lineage>
</organism>
<dbReference type="Gene3D" id="2.60.120.380">
    <property type="match status" value="1"/>
</dbReference>
<feature type="repeat" description="NHL" evidence="2">
    <location>
        <begin position="563"/>
        <end position="606"/>
    </location>
</feature>
<dbReference type="EMBL" id="CP061800">
    <property type="protein sequence ID" value="QTA92259.1"/>
    <property type="molecule type" value="Genomic_DNA"/>
</dbReference>
<feature type="repeat" description="NHL" evidence="2">
    <location>
        <begin position="434"/>
        <end position="469"/>
    </location>
</feature>
<dbReference type="PROSITE" id="PS00018">
    <property type="entry name" value="EF_HAND_1"/>
    <property type="match status" value="1"/>
</dbReference>
<dbReference type="GO" id="GO:0008233">
    <property type="term" value="F:peptidase activity"/>
    <property type="evidence" value="ECO:0007669"/>
    <property type="project" value="InterPro"/>
</dbReference>
<feature type="repeat" description="NHL" evidence="2">
    <location>
        <begin position="55"/>
        <end position="85"/>
    </location>
</feature>
<evidence type="ECO:0000256" key="3">
    <source>
        <dbReference type="SAM" id="SignalP"/>
    </source>
</evidence>
<keyword evidence="6" id="KW-1185">Reference proteome</keyword>
<dbReference type="InterPro" id="IPR002048">
    <property type="entry name" value="EF_hand_dom"/>
</dbReference>
<dbReference type="PROSITE" id="PS51125">
    <property type="entry name" value="NHL"/>
    <property type="match status" value="8"/>
</dbReference>
<dbReference type="GO" id="GO:0005509">
    <property type="term" value="F:calcium ion binding"/>
    <property type="evidence" value="ECO:0007669"/>
    <property type="project" value="InterPro"/>
</dbReference>
<evidence type="ECO:0000259" key="4">
    <source>
        <dbReference type="PROSITE" id="PS50222"/>
    </source>
</evidence>
<dbReference type="InterPro" id="IPR018247">
    <property type="entry name" value="EF_Hand_1_Ca_BS"/>
</dbReference>
<dbReference type="Gene3D" id="3.40.50.1460">
    <property type="match status" value="2"/>
</dbReference>
<proteinExistence type="predicted"/>
<dbReference type="InterPro" id="IPR001096">
    <property type="entry name" value="Peptidase_C13"/>
</dbReference>
<dbReference type="PANTHER" id="PTHR24104:SF25">
    <property type="entry name" value="PROTEIN LIN-41"/>
    <property type="match status" value="1"/>
</dbReference>
<dbReference type="InterPro" id="IPR001258">
    <property type="entry name" value="NHL_repeat"/>
</dbReference>
<feature type="repeat" description="NHL" evidence="2">
    <location>
        <begin position="524"/>
        <end position="559"/>
    </location>
</feature>
<dbReference type="Pfam" id="PF01650">
    <property type="entry name" value="Peptidase_C13"/>
    <property type="match status" value="1"/>
</dbReference>
<reference evidence="5" key="1">
    <citation type="journal article" date="2021" name="Microb. Physiol.">
        <title>Proteogenomic Insights into the Physiology of Marine, Sulfate-Reducing, Filamentous Desulfonema limicola and Desulfonema magnum.</title>
        <authorList>
            <person name="Schnaars V."/>
            <person name="Wohlbrand L."/>
            <person name="Scheve S."/>
            <person name="Hinrichs C."/>
            <person name="Reinhardt R."/>
            <person name="Rabus R."/>
        </authorList>
    </citation>
    <scope>NUCLEOTIDE SEQUENCE</scope>
    <source>
        <strain evidence="5">4be13</strain>
    </source>
</reference>
<dbReference type="InterPro" id="IPR011042">
    <property type="entry name" value="6-blade_b-propeller_TolB-like"/>
</dbReference>
<evidence type="ECO:0000313" key="5">
    <source>
        <dbReference type="EMBL" id="QTA92259.1"/>
    </source>
</evidence>
<dbReference type="GO" id="GO:0006508">
    <property type="term" value="P:proteolysis"/>
    <property type="evidence" value="ECO:0007669"/>
    <property type="project" value="InterPro"/>
</dbReference>
<dbReference type="Pfam" id="PF01436">
    <property type="entry name" value="NHL"/>
    <property type="match status" value="5"/>
</dbReference>
<feature type="chain" id="PRO_5036963011" evidence="3">
    <location>
        <begin position="33"/>
        <end position="1622"/>
    </location>
</feature>
<dbReference type="Gene3D" id="2.120.10.30">
    <property type="entry name" value="TolB, C-terminal domain"/>
    <property type="match status" value="3"/>
</dbReference>
<dbReference type="SUPFAM" id="SSF101898">
    <property type="entry name" value="NHL repeat"/>
    <property type="match status" value="2"/>
</dbReference>
<evidence type="ECO:0000313" key="6">
    <source>
        <dbReference type="Proteomes" id="UP000663722"/>
    </source>
</evidence>
<dbReference type="Gene3D" id="2.40.10.500">
    <property type="match status" value="1"/>
</dbReference>
<protein>
    <submittedName>
        <fullName evidence="5">NHL repeat-containing protein</fullName>
    </submittedName>
</protein>
<dbReference type="InterPro" id="IPR050952">
    <property type="entry name" value="TRIM-NHL_E3_ligases"/>
</dbReference>
<sequence>MKFGKKNMSKPVLLAVVSLIFLLSLPVSSLMAEEDFEETYTFERMWPTLQHPWYFSKPKDVAADRDGYVYISDSGSHSVQKFTRDGQFVAKWKIEPWKIGGKRIIPEIAGIAVDDKGYVYVTDTYGIQKFDSDGQFKQKWRYEEKEGSEGYSRVPGIAVDNEDFVYVFIPEKRQILKFTTDGQVVKKDWNIKGSAEEVSDEGIYSDIAVDNKGFIYVADTERSRIQKFDTTGEFQKKWSLSSGEDGTTALPSGVAVDEAGFVYVTNAADRNILKFTSEGDPVENWRNENSGKEYFYDIAGITANREGFLYVADWNYHCIHKLTSDTGRFIVKWGSFGNGNQEFHRPFGVTIDHINKHVYVADTENKRILKFSMEGKFEGKWESWKNDGKEDTFAWPYGMAVDSQGFVYVADINKDRILKFDSDGNFVRWASSDIEQEAFDGPSDVAIGEDDSIYVTDTQNDLVWKFNPDGSFNQKWEGFKETFSQPSGVAVHKGIIYVTDTENSRIQKRNADGSSEMWGTFGFSGNGVFANPVGVTVDNDGFVYVSDPLTHRIQKFGPDGSFVTSLGESGSGLGQLNSPTYLCTDTNGSVYVADTLNNRIQVFRQTDSSEGISKAIIIAGGGPYPGNNLWNATRMSASYAYRVLNYQGFGKDDIYYLTADTELDLDGDGEPDVAKLDLDGDGEPDINGEATKNNFYQIISHILNQSEEEDIKNIVVYLVNHGGEKIFRMNETQILSAYKLRSELKKFADKISGTIFVVYDACESGTFHSSLKKLTEGKHIVITSTSDKESAYFMAQGSVSFSGFFWTNIFNGDDLKNAFKQARKAVKRATESEQIPLMYPSDNDQTDEIFLGSGTQMNWEGPEIYGTPSEYSVNSSSARLYAKVRDNDGDTVDHVWAMIIPPSYGDRESSGNPVLEFPCVDLAYNGNEGRYEAAYDQFNIQGTYQVIIHARDSNGNTSVLKSPIKVSVGEPMIRRAIIVAGESQSHMPVIKKNAEMAYNALKMQYYTDDAIYLMATEAFLTGVETEMPSPDNLHDVIERWANQENTYDLVLYLVGNGKPGKFHMNEDEALSVTDLDKWLDDFQAGIPGKVTVIYDADYSGSFISSLTSPQDKDRIVISGTSGDQPAIFSSQDAISFSAFFWKSISNGVNVRDAFLNARNALNFFSSSRYKTSRLDDNGNGTANERSDGQIAMNYTIGAGIRMVRDETIAKAAEPIELNRGETSATIKVKNMTTSGTIKSIWGVVIPPNYNSCEVNESAAGLQKFSLSKDRYEGICEECFNAFGTYQVLIYAEDSSGNISLCQKIPVYQSAGQDSYEQDDDFSRASFFLSGDKPHQHNFYDGDESDWVMFYGIAGKTYTIETRNREEGCDVFIEVYAADGVTLEADGRNTTDWRCPEDKEGFYYVKLSSSGSCSDTRYDLQIYLPEATELTGTLTCIVTDTDSGKKIENAKFMIDNTEVPAYTPPNKNKESYLIIPHVVGASKIKVEAVGYESPAPNEIFISNGGITPDIYFELRRKYHTADTDRDDDIDFDELNRVIQLYNAGGYHCNDTGIDGFAPNEDGVVYTEYDYNCIPHNSDYDDQNTGCRKDWIIDLSELLRAIEFYNTGGYRTDPTGVDGFAPAK</sequence>
<dbReference type="GO" id="GO:0008270">
    <property type="term" value="F:zinc ion binding"/>
    <property type="evidence" value="ECO:0007669"/>
    <property type="project" value="UniProtKB-KW"/>
</dbReference>
<feature type="domain" description="EF-hand" evidence="4">
    <location>
        <begin position="1508"/>
        <end position="1543"/>
    </location>
</feature>
<feature type="signal peptide" evidence="3">
    <location>
        <begin position="1"/>
        <end position="32"/>
    </location>
</feature>
<evidence type="ECO:0000256" key="1">
    <source>
        <dbReference type="ARBA" id="ARBA00022737"/>
    </source>
</evidence>
<keyword evidence="3" id="KW-0732">Signal</keyword>
<gene>
    <name evidence="5" type="ORF">dnm_083350</name>
</gene>
<name>A0A975BW14_9BACT</name>
<evidence type="ECO:0000256" key="2">
    <source>
        <dbReference type="PROSITE-ProRule" id="PRU00504"/>
    </source>
</evidence>
<dbReference type="PANTHER" id="PTHR24104">
    <property type="entry name" value="E3 UBIQUITIN-PROTEIN LIGASE NHLRC1-RELATED"/>
    <property type="match status" value="1"/>
</dbReference>
<feature type="repeat" description="NHL" evidence="2">
    <location>
        <begin position="291"/>
        <end position="325"/>
    </location>
</feature>
<dbReference type="Pfam" id="PF17170">
    <property type="entry name" value="DUF5128"/>
    <property type="match status" value="1"/>
</dbReference>
<feature type="repeat" description="NHL" evidence="2">
    <location>
        <begin position="334"/>
        <end position="374"/>
    </location>
</feature>
<dbReference type="PROSITE" id="PS50222">
    <property type="entry name" value="EF_HAND_2"/>
    <property type="match status" value="1"/>
</dbReference>
<accession>A0A975BW14</accession>
<dbReference type="KEGG" id="dmm:dnm_083350"/>
<feature type="repeat" description="NHL" evidence="2">
    <location>
        <begin position="205"/>
        <end position="231"/>
    </location>
</feature>